<keyword evidence="2" id="KW-0489">Methyltransferase</keyword>
<dbReference type="GO" id="GO:0032259">
    <property type="term" value="P:methylation"/>
    <property type="evidence" value="ECO:0007669"/>
    <property type="project" value="UniProtKB-KW"/>
</dbReference>
<dbReference type="InterPro" id="IPR029063">
    <property type="entry name" value="SAM-dependent_MTases_sf"/>
</dbReference>
<accession>A0A1H8DDA8</accession>
<protein>
    <submittedName>
        <fullName evidence="2">Methyltransferase domain-containing protein</fullName>
    </submittedName>
</protein>
<keyword evidence="2" id="KW-0808">Transferase</keyword>
<evidence type="ECO:0000259" key="1">
    <source>
        <dbReference type="Pfam" id="PF08241"/>
    </source>
</evidence>
<dbReference type="SUPFAM" id="SSF53335">
    <property type="entry name" value="S-adenosyl-L-methionine-dependent methyltransferases"/>
    <property type="match status" value="1"/>
</dbReference>
<dbReference type="InterPro" id="IPR013216">
    <property type="entry name" value="Methyltransf_11"/>
</dbReference>
<organism evidence="2 3">
    <name type="scientific">Lihuaxuella thermophila</name>
    <dbReference type="NCBI Taxonomy" id="1173111"/>
    <lineage>
        <taxon>Bacteria</taxon>
        <taxon>Bacillati</taxon>
        <taxon>Bacillota</taxon>
        <taxon>Bacilli</taxon>
        <taxon>Bacillales</taxon>
        <taxon>Thermoactinomycetaceae</taxon>
        <taxon>Lihuaxuella</taxon>
    </lineage>
</organism>
<sequence>MNIVDYNSKAWDRNVEKKNRWTIPVDREAIQKAKNGKWEIYVTPTKPVPKEWFPPLKGLKVLCLASGGGQQGPVLAAAGAEVTVFDNSVEQLKQDRFVAEREGLVIRTVKGDMRDLRIFDNETFDLIIHPVSNLFVDDVLPVWKESSRVLKKGGSLISGFMNPVFYLFDWELEEQGKLEVRYPIPYSDLAHLTEKQIEHQLNHCIPLEFGHSLEDQIKGQIESGFVITGFYEDDFGGKRLLDKYIHTFIATKAFKPFHTTFAAPGDSLKKEV</sequence>
<keyword evidence="3" id="KW-1185">Reference proteome</keyword>
<dbReference type="AlphaFoldDB" id="A0A1H8DDA8"/>
<evidence type="ECO:0000313" key="2">
    <source>
        <dbReference type="EMBL" id="SEN04764.1"/>
    </source>
</evidence>
<dbReference type="EMBL" id="FOCQ01000005">
    <property type="protein sequence ID" value="SEN04764.1"/>
    <property type="molecule type" value="Genomic_DNA"/>
</dbReference>
<dbReference type="Pfam" id="PF08241">
    <property type="entry name" value="Methyltransf_11"/>
    <property type="match status" value="1"/>
</dbReference>
<dbReference type="RefSeq" id="WP_089966697.1">
    <property type="nucleotide sequence ID" value="NZ_FOCQ01000005.1"/>
</dbReference>
<name>A0A1H8DDA8_9BACL</name>
<dbReference type="STRING" id="1173111.SAMN05444955_105103"/>
<proteinExistence type="predicted"/>
<gene>
    <name evidence="2" type="ORF">SAMN05444955_105103</name>
</gene>
<dbReference type="Proteomes" id="UP000199695">
    <property type="component" value="Unassembled WGS sequence"/>
</dbReference>
<dbReference type="CDD" id="cd02440">
    <property type="entry name" value="AdoMet_MTases"/>
    <property type="match status" value="1"/>
</dbReference>
<dbReference type="Gene3D" id="3.40.50.150">
    <property type="entry name" value="Vaccinia Virus protein VP39"/>
    <property type="match status" value="1"/>
</dbReference>
<reference evidence="2 3" key="1">
    <citation type="submission" date="2016-10" db="EMBL/GenBank/DDBJ databases">
        <authorList>
            <person name="de Groot N.N."/>
        </authorList>
    </citation>
    <scope>NUCLEOTIDE SEQUENCE [LARGE SCALE GENOMIC DNA]</scope>
    <source>
        <strain evidence="2 3">DSM 46701</strain>
    </source>
</reference>
<dbReference type="OrthoDB" id="9772751at2"/>
<evidence type="ECO:0000313" key="3">
    <source>
        <dbReference type="Proteomes" id="UP000199695"/>
    </source>
</evidence>
<dbReference type="GO" id="GO:0008757">
    <property type="term" value="F:S-adenosylmethionine-dependent methyltransferase activity"/>
    <property type="evidence" value="ECO:0007669"/>
    <property type="project" value="InterPro"/>
</dbReference>
<feature type="domain" description="Methyltransferase type 11" evidence="1">
    <location>
        <begin position="62"/>
        <end position="157"/>
    </location>
</feature>